<reference evidence="2 3" key="1">
    <citation type="submission" date="2019-04" db="EMBL/GenBank/DDBJ databases">
        <title>Streptomyces oryziradicis sp. nov., a novel actinomycete isolated from rhizosphere soil of rice (Oryza sativa L.).</title>
        <authorList>
            <person name="Li C."/>
        </authorList>
    </citation>
    <scope>NUCLEOTIDE SEQUENCE [LARGE SCALE GENOMIC DNA]</scope>
    <source>
        <strain evidence="2 3">NEAU-C40</strain>
    </source>
</reference>
<proteinExistence type="predicted"/>
<protein>
    <submittedName>
        <fullName evidence="2">Alpha/beta hydrolase</fullName>
    </submittedName>
</protein>
<organism evidence="2 3">
    <name type="scientific">Actinacidiphila oryziradicis</name>
    <dbReference type="NCBI Taxonomy" id="2571141"/>
    <lineage>
        <taxon>Bacteria</taxon>
        <taxon>Bacillati</taxon>
        <taxon>Actinomycetota</taxon>
        <taxon>Actinomycetes</taxon>
        <taxon>Kitasatosporales</taxon>
        <taxon>Streptomycetaceae</taxon>
        <taxon>Actinacidiphila</taxon>
    </lineage>
</organism>
<name>A0A4U0SRZ0_9ACTN</name>
<feature type="domain" description="Peptidase S33 tripeptidyl aminopeptidase-like C-terminal" evidence="1">
    <location>
        <begin position="166"/>
        <end position="232"/>
    </location>
</feature>
<evidence type="ECO:0000259" key="1">
    <source>
        <dbReference type="Pfam" id="PF08386"/>
    </source>
</evidence>
<dbReference type="OrthoDB" id="9806902at2"/>
<dbReference type="RefSeq" id="WP_136722645.1">
    <property type="nucleotide sequence ID" value="NZ_SUMC01000005.1"/>
</dbReference>
<dbReference type="Proteomes" id="UP000305778">
    <property type="component" value="Unassembled WGS sequence"/>
</dbReference>
<gene>
    <name evidence="2" type="ORF">FCI23_07370</name>
</gene>
<dbReference type="Gene3D" id="3.40.50.1820">
    <property type="entry name" value="alpha/beta hydrolase"/>
    <property type="match status" value="1"/>
</dbReference>
<evidence type="ECO:0000313" key="2">
    <source>
        <dbReference type="EMBL" id="TKA12113.1"/>
    </source>
</evidence>
<dbReference type="EMBL" id="SUMC01000005">
    <property type="protein sequence ID" value="TKA12113.1"/>
    <property type="molecule type" value="Genomic_DNA"/>
</dbReference>
<dbReference type="AlphaFoldDB" id="A0A4U0SRZ0"/>
<evidence type="ECO:0000313" key="3">
    <source>
        <dbReference type="Proteomes" id="UP000305778"/>
    </source>
</evidence>
<comment type="caution">
    <text evidence="2">The sequence shown here is derived from an EMBL/GenBank/DDBJ whole genome shotgun (WGS) entry which is preliminary data.</text>
</comment>
<dbReference type="InterPro" id="IPR029058">
    <property type="entry name" value="AB_hydrolase_fold"/>
</dbReference>
<dbReference type="GO" id="GO:0016787">
    <property type="term" value="F:hydrolase activity"/>
    <property type="evidence" value="ECO:0007669"/>
    <property type="project" value="UniProtKB-KW"/>
</dbReference>
<dbReference type="InterPro" id="IPR013595">
    <property type="entry name" value="Pept_S33_TAP-like_C"/>
</dbReference>
<dbReference type="Pfam" id="PF08386">
    <property type="entry name" value="Abhydrolase_4"/>
    <property type="match status" value="1"/>
</dbReference>
<keyword evidence="2" id="KW-0378">Hydrolase</keyword>
<accession>A0A4U0SRZ0</accession>
<sequence>MTELLTTAHSWHPPAGAVSRGTLLVLPGRGEHGGVYERFGRRLAADAYVVHALGTEPGADRDTVRSALRQAAGPDPVAPVVLVGADTGALQALVAAADPDPELAVHGIILAGTAPTAAAGFQAGEGWDAELAARTACPVHRRRLAEDPGFARGRLGDPAPDALAAAAETAAPELPVLVLHGDADPVTPADRARALAARLPRASLGVVRGGLHDTVNDASHRTTAAAVVQWLERLRGGPELSPILTIEPIVPIVPIASITREPRS</sequence>
<keyword evidence="3" id="KW-1185">Reference proteome</keyword>
<dbReference type="SUPFAM" id="SSF53474">
    <property type="entry name" value="alpha/beta-Hydrolases"/>
    <property type="match status" value="1"/>
</dbReference>